<dbReference type="InterPro" id="IPR036291">
    <property type="entry name" value="NAD(P)-bd_dom_sf"/>
</dbReference>
<dbReference type="GO" id="GO:0008270">
    <property type="term" value="F:zinc ion binding"/>
    <property type="evidence" value="ECO:0007669"/>
    <property type="project" value="InterPro"/>
</dbReference>
<dbReference type="SUPFAM" id="SSF50129">
    <property type="entry name" value="GroES-like"/>
    <property type="match status" value="1"/>
</dbReference>
<evidence type="ECO:0000256" key="2">
    <source>
        <dbReference type="ARBA" id="ARBA00008072"/>
    </source>
</evidence>
<evidence type="ECO:0000256" key="4">
    <source>
        <dbReference type="ARBA" id="ARBA00022833"/>
    </source>
</evidence>
<keyword evidence="3 7" id="KW-0479">Metal-binding</keyword>
<reference evidence="9" key="1">
    <citation type="journal article" date="2012" name="Genome Res.">
        <title>Genomic characterization of the Bacillus cereus sensu lato species: Backdrop to the evolution of Bacillus anthracis.</title>
        <authorList>
            <person name="Zwick M.E."/>
            <person name="Joseph S.J."/>
            <person name="Didelot X."/>
            <person name="Chen P.E."/>
            <person name="Bishop-Lilly K.A."/>
            <person name="Stewart A.C."/>
            <person name="Willner K."/>
            <person name="Nolan N."/>
            <person name="Lentz S."/>
            <person name="Thomason M.K."/>
            <person name="Sozhamannan S."/>
            <person name="Mateczun A.J."/>
            <person name="Du L."/>
            <person name="Read T.D."/>
        </authorList>
    </citation>
    <scope>NUCLEOTIDE SEQUENCE [LARGE SCALE GENOMIC DNA]</scope>
    <source>
        <strain evidence="9">AH603</strain>
    </source>
</reference>
<keyword evidence="5" id="KW-0560">Oxidoreductase</keyword>
<name>C2XPG7_BACMY</name>
<gene>
    <name evidence="9" type="ORF">bcere0026_5680</name>
</gene>
<proteinExistence type="inferred from homology"/>
<dbReference type="FunFam" id="3.40.50.720:FF:000068">
    <property type="entry name" value="Sorbitol dehydrogenase"/>
    <property type="match status" value="1"/>
</dbReference>
<dbReference type="Gene3D" id="3.40.50.720">
    <property type="entry name" value="NAD(P)-binding Rossmann-like Domain"/>
    <property type="match status" value="1"/>
</dbReference>
<dbReference type="Pfam" id="PF08240">
    <property type="entry name" value="ADH_N"/>
    <property type="match status" value="1"/>
</dbReference>
<dbReference type="SUPFAM" id="SSF51735">
    <property type="entry name" value="NAD(P)-binding Rossmann-fold domains"/>
    <property type="match status" value="1"/>
</dbReference>
<sequence>MFKMKALFWHNQRDVRVEEVPEPTVRSGAVKIKVKWCGICGTDLHEYLAGPIFIPTEEHPLTHVKAPVILGHEFSGEVVEIGEGVTSHKVGDRVVVEPIYSCGKCEACKHGHYNVCEQLVFHGLGGEGGGFSEYTVVPEDMVHHIPDEMTYEQGALVEPAAVAVHAVRQSKLKEGEAVAVFGCGPIGLLVIQAAKAAGATPVIAVELSKERQELAKLAGADYVLNPATQDVLAEIRNLTNGLGVNVSFEVTGVEVVLRQAIESTSFEGQTVIVSVWEKDATITPNNLVLKEKEVIGILGYRHIFPAVIKLISSGQIQAEKLITKKITVDQVVEEGFEALVKDKKQVKILVSPK</sequence>
<dbReference type="InterPro" id="IPR013154">
    <property type="entry name" value="ADH-like_N"/>
</dbReference>
<dbReference type="PROSITE" id="PS00059">
    <property type="entry name" value="ADH_ZINC"/>
    <property type="match status" value="1"/>
</dbReference>
<dbReference type="AlphaFoldDB" id="C2XPG7"/>
<dbReference type="EMBL" id="ACMP01000025">
    <property type="protein sequence ID" value="EEL72464.1"/>
    <property type="molecule type" value="Genomic_DNA"/>
</dbReference>
<dbReference type="Gene3D" id="3.90.180.10">
    <property type="entry name" value="Medium-chain alcohol dehydrogenases, catalytic domain"/>
    <property type="match status" value="1"/>
</dbReference>
<accession>C2XPG7</accession>
<dbReference type="SMART" id="SM00829">
    <property type="entry name" value="PKS_ER"/>
    <property type="match status" value="1"/>
</dbReference>
<keyword evidence="4 7" id="KW-0862">Zinc</keyword>
<evidence type="ECO:0000256" key="5">
    <source>
        <dbReference type="ARBA" id="ARBA00023002"/>
    </source>
</evidence>
<dbReference type="GO" id="GO:0000721">
    <property type="term" value="F:(R,R)-butanediol dehydrogenase activity"/>
    <property type="evidence" value="ECO:0007669"/>
    <property type="project" value="TreeGrafter"/>
</dbReference>
<evidence type="ECO:0000256" key="6">
    <source>
        <dbReference type="ARBA" id="ARBA00023027"/>
    </source>
</evidence>
<dbReference type="PANTHER" id="PTHR43161">
    <property type="entry name" value="SORBITOL DEHYDROGENASE"/>
    <property type="match status" value="1"/>
</dbReference>
<dbReference type="Proteomes" id="UP000001753">
    <property type="component" value="Chromosome"/>
</dbReference>
<dbReference type="InterPro" id="IPR013149">
    <property type="entry name" value="ADH-like_C"/>
</dbReference>
<dbReference type="PANTHER" id="PTHR43161:SF26">
    <property type="entry name" value="GALACTITOL 1-PHOSPHATE 5-DEHYDROGENASE"/>
    <property type="match status" value="1"/>
</dbReference>
<evidence type="ECO:0000259" key="8">
    <source>
        <dbReference type="SMART" id="SM00829"/>
    </source>
</evidence>
<dbReference type="InterPro" id="IPR020843">
    <property type="entry name" value="ER"/>
</dbReference>
<dbReference type="Pfam" id="PF00107">
    <property type="entry name" value="ADH_zinc_N"/>
    <property type="match status" value="1"/>
</dbReference>
<evidence type="ECO:0000256" key="7">
    <source>
        <dbReference type="RuleBase" id="RU361277"/>
    </source>
</evidence>
<evidence type="ECO:0000256" key="3">
    <source>
        <dbReference type="ARBA" id="ARBA00022723"/>
    </source>
</evidence>
<dbReference type="InterPro" id="IPR002328">
    <property type="entry name" value="ADH_Zn_CS"/>
</dbReference>
<organism evidence="9">
    <name type="scientific">Bacillus mycoides</name>
    <dbReference type="NCBI Taxonomy" id="1405"/>
    <lineage>
        <taxon>Bacteria</taxon>
        <taxon>Bacillati</taxon>
        <taxon>Bacillota</taxon>
        <taxon>Bacilli</taxon>
        <taxon>Bacillales</taxon>
        <taxon>Bacillaceae</taxon>
        <taxon>Bacillus</taxon>
        <taxon>Bacillus cereus group</taxon>
    </lineage>
</organism>
<evidence type="ECO:0000256" key="1">
    <source>
        <dbReference type="ARBA" id="ARBA00001947"/>
    </source>
</evidence>
<comment type="similarity">
    <text evidence="2 7">Belongs to the zinc-containing alcohol dehydrogenase family.</text>
</comment>
<dbReference type="InterPro" id="IPR011032">
    <property type="entry name" value="GroES-like_sf"/>
</dbReference>
<keyword evidence="6" id="KW-0520">NAD</keyword>
<protein>
    <submittedName>
        <fullName evidence="9">Alcohol dehydrogenase GroES domain protein</fullName>
    </submittedName>
</protein>
<dbReference type="CDD" id="cd08233">
    <property type="entry name" value="butanediol_DH_like"/>
    <property type="match status" value="1"/>
</dbReference>
<comment type="caution">
    <text evidence="9">The sequence shown here is derived from an EMBL/GenBank/DDBJ whole genome shotgun (WGS) entry which is preliminary data.</text>
</comment>
<feature type="domain" description="Enoyl reductase (ER)" evidence="8">
    <location>
        <begin position="11"/>
        <end position="350"/>
    </location>
</feature>
<comment type="cofactor">
    <cofactor evidence="1 7">
        <name>Zn(2+)</name>
        <dbReference type="ChEBI" id="CHEBI:29105"/>
    </cofactor>
</comment>
<dbReference type="HOGENOM" id="CLU_026673_11_0_9"/>
<evidence type="ECO:0000313" key="9">
    <source>
        <dbReference type="EMBL" id="EEL72464.1"/>
    </source>
</evidence>